<sequence>MHIGPSWNFFGILGQIICVAVFVILDGLRDFHKGDEYQDFTIAANVLIFS</sequence>
<evidence type="ECO:0000313" key="2">
    <source>
        <dbReference type="EMBL" id="CAG9932419.1"/>
    </source>
</evidence>
<dbReference type="EMBL" id="OU912926">
    <property type="protein sequence ID" value="CAG9932419.1"/>
    <property type="molecule type" value="Genomic_DNA"/>
</dbReference>
<evidence type="ECO:0000256" key="1">
    <source>
        <dbReference type="SAM" id="Phobius"/>
    </source>
</evidence>
<organism evidence="2 3">
    <name type="scientific">Candidatus Nitrotoga arctica</name>
    <dbReference type="NCBI Taxonomy" id="453162"/>
    <lineage>
        <taxon>Bacteria</taxon>
        <taxon>Pseudomonadati</taxon>
        <taxon>Pseudomonadota</taxon>
        <taxon>Betaproteobacteria</taxon>
        <taxon>Nitrosomonadales</taxon>
        <taxon>Gallionellaceae</taxon>
        <taxon>Candidatus Nitrotoga</taxon>
    </lineage>
</organism>
<feature type="transmembrane region" description="Helical" evidence="1">
    <location>
        <begin position="6"/>
        <end position="25"/>
    </location>
</feature>
<evidence type="ECO:0000313" key="3">
    <source>
        <dbReference type="Proteomes" id="UP000839052"/>
    </source>
</evidence>
<keyword evidence="1" id="KW-1133">Transmembrane helix</keyword>
<accession>A0ABM8YY02</accession>
<proteinExistence type="predicted"/>
<gene>
    <name evidence="2" type="ORF">NTG6680_1166</name>
</gene>
<dbReference type="Proteomes" id="UP000839052">
    <property type="component" value="Chromosome"/>
</dbReference>
<protein>
    <submittedName>
        <fullName evidence="2">Uncharacterized protein</fullName>
    </submittedName>
</protein>
<keyword evidence="1" id="KW-0472">Membrane</keyword>
<keyword evidence="3" id="KW-1185">Reference proteome</keyword>
<keyword evidence="1" id="KW-0812">Transmembrane</keyword>
<reference evidence="2 3" key="1">
    <citation type="submission" date="2021-10" db="EMBL/GenBank/DDBJ databases">
        <authorList>
            <person name="Koch H."/>
        </authorList>
    </citation>
    <scope>NUCLEOTIDE SEQUENCE [LARGE SCALE GENOMIC DNA]</scope>
    <source>
        <strain evidence="2">6680</strain>
    </source>
</reference>
<name>A0ABM8YY02_9PROT</name>